<dbReference type="InterPro" id="IPR001119">
    <property type="entry name" value="SLH_dom"/>
</dbReference>
<protein>
    <recommendedName>
        <fullName evidence="2">SLH domain-containing protein</fullName>
    </recommendedName>
</protein>
<dbReference type="InterPro" id="IPR051465">
    <property type="entry name" value="Cell_Envelope_Struct_Comp"/>
</dbReference>
<reference evidence="3 4" key="1">
    <citation type="submission" date="2018-07" db="EMBL/GenBank/DDBJ databases">
        <title>Lottiidibacillus patelloidae gen. nov., sp. nov., isolated from the intestinal tract of a marine limpet and the reclassification of B. taeanensis BH030017T, B. algicola KMM 3737T and B. hwajinpoensis SW-72T as genus Lottiidibacillus.</title>
        <authorList>
            <person name="Liu R."/>
            <person name="Huang Z."/>
        </authorList>
    </citation>
    <scope>NUCLEOTIDE SEQUENCE [LARGE SCALE GENOMIC DNA]</scope>
    <source>
        <strain evidence="3 4">BH030017</strain>
    </source>
</reference>
<organism evidence="3 4">
    <name type="scientific">Bacillus taeanensis</name>
    <dbReference type="NCBI Taxonomy" id="273032"/>
    <lineage>
        <taxon>Bacteria</taxon>
        <taxon>Bacillati</taxon>
        <taxon>Bacillota</taxon>
        <taxon>Bacilli</taxon>
        <taxon>Bacillales</taxon>
        <taxon>Bacillaceae</taxon>
        <taxon>Bacillus</taxon>
    </lineage>
</organism>
<feature type="domain" description="SLH" evidence="2">
    <location>
        <begin position="15"/>
        <end position="75"/>
    </location>
</feature>
<evidence type="ECO:0000259" key="2">
    <source>
        <dbReference type="PROSITE" id="PS51272"/>
    </source>
</evidence>
<dbReference type="PANTHER" id="PTHR43308">
    <property type="entry name" value="OUTER MEMBRANE PROTEIN ALPHA-RELATED"/>
    <property type="match status" value="1"/>
</dbReference>
<dbReference type="PROSITE" id="PS51272">
    <property type="entry name" value="SLH"/>
    <property type="match status" value="1"/>
</dbReference>
<keyword evidence="4" id="KW-1185">Reference proteome</keyword>
<accession>A0A366XML9</accession>
<evidence type="ECO:0000313" key="3">
    <source>
        <dbReference type="EMBL" id="RBW67600.1"/>
    </source>
</evidence>
<proteinExistence type="predicted"/>
<evidence type="ECO:0000256" key="1">
    <source>
        <dbReference type="ARBA" id="ARBA00022729"/>
    </source>
</evidence>
<dbReference type="PANTHER" id="PTHR43308:SF5">
    <property type="entry name" value="S-LAYER PROTEIN _ PEPTIDOGLYCAN ENDO-BETA-N-ACETYLGLUCOSAMINIDASE"/>
    <property type="match status" value="1"/>
</dbReference>
<dbReference type="Pfam" id="PF00395">
    <property type="entry name" value="SLH"/>
    <property type="match status" value="1"/>
</dbReference>
<dbReference type="AlphaFoldDB" id="A0A366XML9"/>
<dbReference type="OrthoDB" id="5845122at2"/>
<sequence length="75" mass="8287">MASILVRAYELSGKASVSFIDVKSSSWSYKPIQALVANKITAGYLDGTFRPQSNITRAEFSVLLARVINENLKLH</sequence>
<dbReference type="Proteomes" id="UP000253314">
    <property type="component" value="Unassembled WGS sequence"/>
</dbReference>
<comment type="caution">
    <text evidence="3">The sequence shown here is derived from an EMBL/GenBank/DDBJ whole genome shotgun (WGS) entry which is preliminary data.</text>
</comment>
<dbReference type="EMBL" id="QOCW01000033">
    <property type="protein sequence ID" value="RBW67600.1"/>
    <property type="molecule type" value="Genomic_DNA"/>
</dbReference>
<name>A0A366XML9_9BACI</name>
<gene>
    <name evidence="3" type="ORF">DS031_21255</name>
</gene>
<keyword evidence="1" id="KW-0732">Signal</keyword>
<evidence type="ECO:0000313" key="4">
    <source>
        <dbReference type="Proteomes" id="UP000253314"/>
    </source>
</evidence>